<keyword evidence="1" id="KW-0732">Signal</keyword>
<dbReference type="AlphaFoldDB" id="A0AAD6J353"/>
<proteinExistence type="predicted"/>
<evidence type="ECO:0000313" key="2">
    <source>
        <dbReference type="EMBL" id="KAJ6263668.1"/>
    </source>
</evidence>
<sequence>MFALSSIAVALLSPSLTAAYLIDLQPAPFLSADPNPHYYFPINPTGYACTSIRVPAATQIAAIRVRSGPETGSPPQAIAFFNGDGCNDDSIELIIRFYQVAGDVEQAVAPELTYSSLADGLESYIPGQEMQAQNVYNHVQNVGYSSAVWADIINLGLEPGDAAFRYRSLDPDVVDTEWRVVKGVVILSDGPLPLEDVEHPDYSPLLNTDLLDLPTEERLAKQAEYQARAESFPAAEGVFLGPQDLQIGNPVTELAKEIESEYNRKIKIGKIARKASGMGPAGIRKYNPNAVELNPLAPYEGQSILEDLEAQRRRTVDEILEDPDWDLYWPTPQGPRYGQ</sequence>
<evidence type="ECO:0000256" key="1">
    <source>
        <dbReference type="SAM" id="SignalP"/>
    </source>
</evidence>
<dbReference type="EMBL" id="JAQGDS010000002">
    <property type="protein sequence ID" value="KAJ6263668.1"/>
    <property type="molecule type" value="Genomic_DNA"/>
</dbReference>
<dbReference type="Proteomes" id="UP001221413">
    <property type="component" value="Unassembled WGS sequence"/>
</dbReference>
<feature type="chain" id="PRO_5042256736" evidence="1">
    <location>
        <begin position="20"/>
        <end position="339"/>
    </location>
</feature>
<keyword evidence="3" id="KW-1185">Reference proteome</keyword>
<reference evidence="2" key="1">
    <citation type="submission" date="2023-01" db="EMBL/GenBank/DDBJ databases">
        <title>The chitinases involved in constricting ring structure development in the nematode-trapping fungus Drechslerella dactyloides.</title>
        <authorList>
            <person name="Wang R."/>
            <person name="Zhang L."/>
            <person name="Tang P."/>
            <person name="Li S."/>
            <person name="Liang L."/>
        </authorList>
    </citation>
    <scope>NUCLEOTIDE SEQUENCE</scope>
    <source>
        <strain evidence="2">YMF1.00031</strain>
    </source>
</reference>
<comment type="caution">
    <text evidence="2">The sequence shown here is derived from an EMBL/GenBank/DDBJ whole genome shotgun (WGS) entry which is preliminary data.</text>
</comment>
<feature type="signal peptide" evidence="1">
    <location>
        <begin position="1"/>
        <end position="19"/>
    </location>
</feature>
<name>A0AAD6J353_DREDA</name>
<gene>
    <name evidence="2" type="ORF">Dda_2237</name>
</gene>
<protein>
    <submittedName>
        <fullName evidence="2">Uncharacterized protein</fullName>
    </submittedName>
</protein>
<accession>A0AAD6J353</accession>
<organism evidence="2 3">
    <name type="scientific">Drechslerella dactyloides</name>
    <name type="common">Nematode-trapping fungus</name>
    <name type="synonym">Arthrobotrys dactyloides</name>
    <dbReference type="NCBI Taxonomy" id="74499"/>
    <lineage>
        <taxon>Eukaryota</taxon>
        <taxon>Fungi</taxon>
        <taxon>Dikarya</taxon>
        <taxon>Ascomycota</taxon>
        <taxon>Pezizomycotina</taxon>
        <taxon>Orbiliomycetes</taxon>
        <taxon>Orbiliales</taxon>
        <taxon>Orbiliaceae</taxon>
        <taxon>Drechslerella</taxon>
    </lineage>
</organism>
<evidence type="ECO:0000313" key="3">
    <source>
        <dbReference type="Proteomes" id="UP001221413"/>
    </source>
</evidence>